<evidence type="ECO:0000313" key="2">
    <source>
        <dbReference type="Proteomes" id="UP000294200"/>
    </source>
</evidence>
<gene>
    <name evidence="1" type="ORF">BZM27_26700</name>
</gene>
<name>A0A4R0X848_9BURK</name>
<comment type="caution">
    <text evidence="1">The sequence shown here is derived from an EMBL/GenBank/DDBJ whole genome shotgun (WGS) entry which is preliminary data.</text>
</comment>
<proteinExistence type="predicted"/>
<dbReference type="EMBL" id="MWML01000111">
    <property type="protein sequence ID" value="TCG06393.1"/>
    <property type="molecule type" value="Genomic_DNA"/>
</dbReference>
<sequence length="113" mass="12582">MKPFEYRYAPGQIHAAWFKYGSAIVALEGTLRVSYRDASLHWLLGDAPKVSVVLCEGERHVLPYEAFVEVLATGQHDAIAQIDTGPRGWPMVATIGRWLVSIGRLNGALFRRS</sequence>
<reference evidence="1 2" key="1">
    <citation type="submission" date="2017-02" db="EMBL/GenBank/DDBJ databases">
        <title>Paraburkholderia sophoroidis sp. nov. and Paraburkholderia steynii sp. nov. rhizobial symbionts of the fynbos legume Hypocalyptus sophoroides.</title>
        <authorList>
            <person name="Steenkamp E.T."/>
            <person name="Beukes C.W."/>
            <person name="Van Zyl E."/>
            <person name="Avontuur J."/>
            <person name="Chan W.Y."/>
            <person name="Hassen A."/>
            <person name="Palmer M."/>
            <person name="Mthombeni L."/>
            <person name="Phalane F."/>
            <person name="Sereme K."/>
            <person name="Venter S.N."/>
        </authorList>
    </citation>
    <scope>NUCLEOTIDE SEQUENCE [LARGE SCALE GENOMIC DNA]</scope>
    <source>
        <strain evidence="1 2">HC1.1ba</strain>
    </source>
</reference>
<dbReference type="Proteomes" id="UP000294200">
    <property type="component" value="Unassembled WGS sequence"/>
</dbReference>
<keyword evidence="2" id="KW-1185">Reference proteome</keyword>
<accession>A0A4R0X848</accession>
<evidence type="ECO:0008006" key="3">
    <source>
        <dbReference type="Google" id="ProtNLM"/>
    </source>
</evidence>
<dbReference type="AlphaFoldDB" id="A0A4R0X848"/>
<organism evidence="1 2">
    <name type="scientific">Paraburkholderia steynii</name>
    <dbReference type="NCBI Taxonomy" id="1245441"/>
    <lineage>
        <taxon>Bacteria</taxon>
        <taxon>Pseudomonadati</taxon>
        <taxon>Pseudomonadota</taxon>
        <taxon>Betaproteobacteria</taxon>
        <taxon>Burkholderiales</taxon>
        <taxon>Burkholderiaceae</taxon>
        <taxon>Paraburkholderia</taxon>
    </lineage>
</organism>
<protein>
    <recommendedName>
        <fullName evidence="3">AraC family transcriptional regulator</fullName>
    </recommendedName>
</protein>
<evidence type="ECO:0000313" key="1">
    <source>
        <dbReference type="EMBL" id="TCG06393.1"/>
    </source>
</evidence>